<evidence type="ECO:0000256" key="6">
    <source>
        <dbReference type="SAM" id="MobiDB-lite"/>
    </source>
</evidence>
<sequence>MRVLARRCWIWEIYRSLVLPGRRMLSRRRRALHVRRVMLAAGLWMKLRKRRRCAERSERTATRQSSGSPQLTASRPGTADAAMDDLEDVMDGAPSDEDFEPPQPRGPVRSRRPPTRKPPEQQEGSEVVATGPKPRKITLLKSVFEGRPPVVLFSYTQACCAEQRPMDRAVPAADEEGPRMFYSHTDAIHQYNAVINILRYGGLFRVRAETNRWTVLWSLHPTPDQLRRFSPVQRANHFPGSFHLGRKDLIWRNLAKMQQRFGKEYQITPQGYILPKAFLAWDAARLRQPEALWIWKPCSQSCGRGIMVFSSDVPKDQMKEMSKKRGIIQRYIPNPLLIGGRKFDMRIYVVVLSYDPLKVYVNDEGLVRFATEQYSEAVDTLQSRMMHLTNYSVNKQNPDFVQNLDGQGEDKEDAAVDDSGQPKASKWSLKELQIHFAREGLDFEAMWASMKDLVIKTLISVEEPLKAEWVKTTGCEDGGWSARGPGGAHRGSCFEIYGFDVLVDRSLKPWLLEVNICPSLSSGSPLDKRIKTKLVADVLTLVGVHPPTALWKLSVRGVQEQVACTLSASVACSAMHDSETSPVGRLDEYIRSFEQKYGAVPVELQTHDLQSSVGSFVEPLALRQSREEKPDPPDGLRNVQSSPARELSSLPARTTTPRYPWQVAPSEPVRALPFKLRTKGLEAFVPHAQAIAPSTSYKVPSGFGSDLSTACGSSSLGLGMKPSEADPMPDKSATALDISSMDLSHMSMPPLFERSSMFNPVPEWDSSRVSQRSFAQAPAPLPQSSFCSLAARSSFVTDAATSSSLCFAPGELARYRGPSGRHRVARKALGSPAHRPTMGNSPCRVSSQDPPFAPLPAPREVPKAQKALGQGSGPLESGPPQLSPPRKKSAGSAGPLPSRASPSLKDAAVQFEHGARSAAREAQDEVNCQSPKIPQGPKSFAARSCEIAVQTDNVAAADSDASRPRVEPIAGVLHLPETPFQTNGKVEKCKDEPSRDNGLWNSMSPLSQHSAPRRELAEGVSLSQDDLTQMSALCTPEKLWFSAMKDDTPDFGGDIASAHASSLWQGSFNTRPVPARGLSMEHDVAQRLDGPCGRLAPAPSAEMAHTDAEMEQLNQQLLSPGSVNWPAGQEGNVDSIMDEQEAATTATGCQLSDEEMAKRARRLAACDSPHEALQLFDEAAWELCVEAHEEEMRSGGLQRAYPCPNGREYSGYWPEESYCNLVLRKWQEAGGGEVFQSKKLPPWVPRQVVFNKT</sequence>
<dbReference type="GO" id="GO:0005524">
    <property type="term" value="F:ATP binding"/>
    <property type="evidence" value="ECO:0007669"/>
    <property type="project" value="UniProtKB-KW"/>
</dbReference>
<dbReference type="Pfam" id="PF03133">
    <property type="entry name" value="TTL"/>
    <property type="match status" value="1"/>
</dbReference>
<evidence type="ECO:0000256" key="3">
    <source>
        <dbReference type="ARBA" id="ARBA00022840"/>
    </source>
</evidence>
<organism evidence="7 8">
    <name type="scientific">Symbiodinium microadriaticum</name>
    <name type="common">Dinoflagellate</name>
    <name type="synonym">Zooxanthella microadriatica</name>
    <dbReference type="NCBI Taxonomy" id="2951"/>
    <lineage>
        <taxon>Eukaryota</taxon>
        <taxon>Sar</taxon>
        <taxon>Alveolata</taxon>
        <taxon>Dinophyceae</taxon>
        <taxon>Suessiales</taxon>
        <taxon>Symbiodiniaceae</taxon>
        <taxon>Symbiodinium</taxon>
    </lineage>
</organism>
<reference evidence="7 8" key="1">
    <citation type="submission" date="2016-02" db="EMBL/GenBank/DDBJ databases">
        <title>Genome analysis of coral dinoflagellate symbionts highlights evolutionary adaptations to a symbiotic lifestyle.</title>
        <authorList>
            <person name="Aranda M."/>
            <person name="Li Y."/>
            <person name="Liew Y.J."/>
            <person name="Baumgarten S."/>
            <person name="Simakov O."/>
            <person name="Wilson M."/>
            <person name="Piel J."/>
            <person name="Ashoor H."/>
            <person name="Bougouffa S."/>
            <person name="Bajic V.B."/>
            <person name="Ryu T."/>
            <person name="Ravasi T."/>
            <person name="Bayer T."/>
            <person name="Micklem G."/>
            <person name="Kim H."/>
            <person name="Bhak J."/>
            <person name="Lajeunesse T.C."/>
            <person name="Voolstra C.R."/>
        </authorList>
    </citation>
    <scope>NUCLEOTIDE SEQUENCE [LARGE SCALE GENOMIC DNA]</scope>
    <source>
        <strain evidence="7 8">CCMP2467</strain>
    </source>
</reference>
<keyword evidence="2" id="KW-0547">Nucleotide-binding</keyword>
<dbReference type="GO" id="GO:0015631">
    <property type="term" value="F:tubulin binding"/>
    <property type="evidence" value="ECO:0007669"/>
    <property type="project" value="TreeGrafter"/>
</dbReference>
<feature type="compositionally biased region" description="Basic and acidic residues" evidence="6">
    <location>
        <begin position="913"/>
        <end position="923"/>
    </location>
</feature>
<dbReference type="Gene3D" id="3.30.470.20">
    <property type="entry name" value="ATP-grasp fold, B domain"/>
    <property type="match status" value="1"/>
</dbReference>
<dbReference type="EMBL" id="LSRX01000919">
    <property type="protein sequence ID" value="OLP86377.1"/>
    <property type="molecule type" value="Genomic_DNA"/>
</dbReference>
<dbReference type="GO" id="GO:0036064">
    <property type="term" value="C:ciliary basal body"/>
    <property type="evidence" value="ECO:0007669"/>
    <property type="project" value="TreeGrafter"/>
</dbReference>
<feature type="region of interest" description="Disordered" evidence="6">
    <location>
        <begin position="401"/>
        <end position="422"/>
    </location>
</feature>
<feature type="compositionally biased region" description="Polar residues" evidence="6">
    <location>
        <begin position="838"/>
        <end position="849"/>
    </location>
</feature>
<gene>
    <name evidence="7" type="primary">TTLL5</name>
    <name evidence="7" type="ORF">AK812_SmicGene32527</name>
</gene>
<feature type="region of interest" description="Disordered" evidence="6">
    <location>
        <begin position="978"/>
        <end position="1012"/>
    </location>
</feature>
<dbReference type="GO" id="GO:0000226">
    <property type="term" value="P:microtubule cytoskeleton organization"/>
    <property type="evidence" value="ECO:0007669"/>
    <property type="project" value="TreeGrafter"/>
</dbReference>
<evidence type="ECO:0000256" key="4">
    <source>
        <dbReference type="ARBA" id="ARBA00041448"/>
    </source>
</evidence>
<feature type="compositionally biased region" description="Acidic residues" evidence="6">
    <location>
        <begin position="82"/>
        <end position="100"/>
    </location>
</feature>
<comment type="catalytic activity">
    <reaction evidence="5">
        <text>L-glutamyl-[protein] + L-glutamate + ATP = gamma-L-glutamyl-L-glutamyl-[protein] + ADP + phosphate + H(+)</text>
        <dbReference type="Rhea" id="RHEA:60144"/>
        <dbReference type="Rhea" id="RHEA-COMP:10208"/>
        <dbReference type="Rhea" id="RHEA-COMP:15517"/>
        <dbReference type="ChEBI" id="CHEBI:15378"/>
        <dbReference type="ChEBI" id="CHEBI:29973"/>
        <dbReference type="ChEBI" id="CHEBI:29985"/>
        <dbReference type="ChEBI" id="CHEBI:30616"/>
        <dbReference type="ChEBI" id="CHEBI:43474"/>
        <dbReference type="ChEBI" id="CHEBI:143622"/>
        <dbReference type="ChEBI" id="CHEBI:456216"/>
    </reaction>
    <physiologicalReaction direction="left-to-right" evidence="5">
        <dbReference type="Rhea" id="RHEA:60145"/>
    </physiologicalReaction>
</comment>
<feature type="region of interest" description="Disordered" evidence="6">
    <location>
        <begin position="623"/>
        <end position="660"/>
    </location>
</feature>
<name>A0A1Q9CU11_SYMMI</name>
<dbReference type="GO" id="GO:0070740">
    <property type="term" value="F:tubulin-glutamic acid ligase activity"/>
    <property type="evidence" value="ECO:0007669"/>
    <property type="project" value="TreeGrafter"/>
</dbReference>
<evidence type="ECO:0000256" key="5">
    <source>
        <dbReference type="ARBA" id="ARBA00049274"/>
    </source>
</evidence>
<evidence type="ECO:0000313" key="8">
    <source>
        <dbReference type="Proteomes" id="UP000186817"/>
    </source>
</evidence>
<dbReference type="InterPro" id="IPR004344">
    <property type="entry name" value="TTL/TTLL_fam"/>
</dbReference>
<evidence type="ECO:0000256" key="2">
    <source>
        <dbReference type="ARBA" id="ARBA00022741"/>
    </source>
</evidence>
<evidence type="ECO:0000313" key="7">
    <source>
        <dbReference type="EMBL" id="OLP86377.1"/>
    </source>
</evidence>
<feature type="compositionally biased region" description="Polar residues" evidence="6">
    <location>
        <begin position="999"/>
        <end position="1010"/>
    </location>
</feature>
<comment type="caution">
    <text evidence="7">The sequence shown here is derived from an EMBL/GenBank/DDBJ whole genome shotgun (WGS) entry which is preliminary data.</text>
</comment>
<proteinExistence type="predicted"/>
<dbReference type="PROSITE" id="PS51221">
    <property type="entry name" value="TTL"/>
    <property type="match status" value="1"/>
</dbReference>
<feature type="compositionally biased region" description="Basic and acidic residues" evidence="6">
    <location>
        <begin position="624"/>
        <end position="634"/>
    </location>
</feature>
<keyword evidence="8" id="KW-1185">Reference proteome</keyword>
<feature type="region of interest" description="Disordered" evidence="6">
    <location>
        <begin position="816"/>
        <end position="939"/>
    </location>
</feature>
<evidence type="ECO:0000256" key="1">
    <source>
        <dbReference type="ARBA" id="ARBA00022598"/>
    </source>
</evidence>
<feature type="compositionally biased region" description="Basic and acidic residues" evidence="6">
    <location>
        <begin position="985"/>
        <end position="995"/>
    </location>
</feature>
<accession>A0A1Q9CU11</accession>
<dbReference type="OrthoDB" id="412086at2759"/>
<keyword evidence="3" id="KW-0067">ATP-binding</keyword>
<dbReference type="PANTHER" id="PTHR12241:SF145">
    <property type="entry name" value="TUBULIN POLYGLUTAMYLASE TTLL5"/>
    <property type="match status" value="1"/>
</dbReference>
<dbReference type="Proteomes" id="UP000186817">
    <property type="component" value="Unassembled WGS sequence"/>
</dbReference>
<feature type="compositionally biased region" description="Polar residues" evidence="6">
    <location>
        <begin position="64"/>
        <end position="75"/>
    </location>
</feature>
<keyword evidence="1" id="KW-0436">Ligase</keyword>
<feature type="region of interest" description="Disordered" evidence="6">
    <location>
        <begin position="52"/>
        <end position="132"/>
    </location>
</feature>
<dbReference type="AlphaFoldDB" id="A0A1Q9CU11"/>
<protein>
    <recommendedName>
        <fullName evidence="4">Tubulin--tyrosine ligase-like protein 5</fullName>
    </recommendedName>
</protein>
<dbReference type="SUPFAM" id="SSF56059">
    <property type="entry name" value="Glutathione synthetase ATP-binding domain-like"/>
    <property type="match status" value="1"/>
</dbReference>
<dbReference type="PANTHER" id="PTHR12241">
    <property type="entry name" value="TUBULIN POLYGLUTAMYLASE"/>
    <property type="match status" value="1"/>
</dbReference>